<dbReference type="AlphaFoldDB" id="A0A2A3X028"/>
<evidence type="ECO:0000313" key="2">
    <source>
        <dbReference type="Proteomes" id="UP000218377"/>
    </source>
</evidence>
<comment type="caution">
    <text evidence="1">The sequence shown here is derived from an EMBL/GenBank/DDBJ whole genome shotgun (WGS) entry which is preliminary data.</text>
</comment>
<accession>A0A2A3X028</accession>
<sequence length="85" mass="9139">MSPHEPVKLVRADDGSGVVLSPSTGKYFQLNATAAEVLEMTLDGMTFDGVANRLAEKFPEADKAAIRQDAEAIIGDFRSRGWVTA</sequence>
<dbReference type="InterPro" id="IPR041881">
    <property type="entry name" value="PqqD_sf"/>
</dbReference>
<reference evidence="1 2" key="1">
    <citation type="journal article" date="2017" name="Elife">
        <title>Extensive horizontal gene transfer in cheese-associated bacteria.</title>
        <authorList>
            <person name="Bonham K.S."/>
            <person name="Wolfe B.E."/>
            <person name="Dutton R.J."/>
        </authorList>
    </citation>
    <scope>NUCLEOTIDE SEQUENCE [LARGE SCALE GENOMIC DNA]</scope>
    <source>
        <strain evidence="1 2">JB5</strain>
    </source>
</reference>
<dbReference type="Pfam" id="PF05402">
    <property type="entry name" value="PqqD"/>
    <property type="match status" value="1"/>
</dbReference>
<dbReference type="EMBL" id="NRGX01000001">
    <property type="protein sequence ID" value="PCC16867.1"/>
    <property type="molecule type" value="Genomic_DNA"/>
</dbReference>
<dbReference type="Gene3D" id="1.10.10.1150">
    <property type="entry name" value="Coenzyme PQQ synthesis protein D (PqqD)"/>
    <property type="match status" value="1"/>
</dbReference>
<protein>
    <recommendedName>
        <fullName evidence="3">PqqD family protein</fullName>
    </recommendedName>
</protein>
<name>A0A2A3X028_BREAU</name>
<evidence type="ECO:0008006" key="3">
    <source>
        <dbReference type="Google" id="ProtNLM"/>
    </source>
</evidence>
<evidence type="ECO:0000313" key="1">
    <source>
        <dbReference type="EMBL" id="PCC16867.1"/>
    </source>
</evidence>
<dbReference type="Proteomes" id="UP000218377">
    <property type="component" value="Unassembled WGS sequence"/>
</dbReference>
<organism evidence="1 2">
    <name type="scientific">Brevibacterium aurantiacum</name>
    <dbReference type="NCBI Taxonomy" id="273384"/>
    <lineage>
        <taxon>Bacteria</taxon>
        <taxon>Bacillati</taxon>
        <taxon>Actinomycetota</taxon>
        <taxon>Actinomycetes</taxon>
        <taxon>Micrococcales</taxon>
        <taxon>Brevibacteriaceae</taxon>
        <taxon>Brevibacterium</taxon>
    </lineage>
</organism>
<gene>
    <name evidence="1" type="ORF">CIK79_00235</name>
</gene>
<dbReference type="InterPro" id="IPR008792">
    <property type="entry name" value="PQQD"/>
</dbReference>
<dbReference type="RefSeq" id="WP_096157119.1">
    <property type="nucleotide sequence ID" value="NZ_NRGX01000001.1"/>
</dbReference>
<proteinExistence type="predicted"/>